<dbReference type="Proteomes" id="UP001044222">
    <property type="component" value="Unassembled WGS sequence"/>
</dbReference>
<comment type="caution">
    <text evidence="2">The sequence shown here is derived from an EMBL/GenBank/DDBJ whole genome shotgun (WGS) entry which is preliminary data.</text>
</comment>
<gene>
    <name evidence="2" type="ORF">ANANG_G00077160</name>
</gene>
<sequence>MMSIGCLRSSPETTEHILNEQDLRYVSRKPSAEPGGTQLGETLKPEPPTPELPGDGPGQGKPRRKDTPILNPLPLVPGVRQLKGEKHVIHQEDEEKEEKN</sequence>
<evidence type="ECO:0000256" key="1">
    <source>
        <dbReference type="SAM" id="MobiDB-lite"/>
    </source>
</evidence>
<feature type="region of interest" description="Disordered" evidence="1">
    <location>
        <begin position="1"/>
        <end position="100"/>
    </location>
</feature>
<feature type="compositionally biased region" description="Basic and acidic residues" evidence="1">
    <location>
        <begin position="13"/>
        <end position="25"/>
    </location>
</feature>
<evidence type="ECO:0000313" key="3">
    <source>
        <dbReference type="Proteomes" id="UP001044222"/>
    </source>
</evidence>
<dbReference type="AlphaFoldDB" id="A0A9D3MLA3"/>
<protein>
    <submittedName>
        <fullName evidence="2">Uncharacterized protein</fullName>
    </submittedName>
</protein>
<accession>A0A9D3MLA3</accession>
<keyword evidence="3" id="KW-1185">Reference proteome</keyword>
<evidence type="ECO:0000313" key="2">
    <source>
        <dbReference type="EMBL" id="KAG5849952.1"/>
    </source>
</evidence>
<reference evidence="2" key="1">
    <citation type="submission" date="2021-01" db="EMBL/GenBank/DDBJ databases">
        <title>A chromosome-scale assembly of European eel, Anguilla anguilla.</title>
        <authorList>
            <person name="Henkel C."/>
            <person name="Jong-Raadsen S.A."/>
            <person name="Dufour S."/>
            <person name="Weltzien F.-A."/>
            <person name="Palstra A.P."/>
            <person name="Pelster B."/>
            <person name="Spaink H.P."/>
            <person name="Van Den Thillart G.E."/>
            <person name="Jansen H."/>
            <person name="Zahm M."/>
            <person name="Klopp C."/>
            <person name="Cedric C."/>
            <person name="Louis A."/>
            <person name="Berthelot C."/>
            <person name="Parey E."/>
            <person name="Roest Crollius H."/>
            <person name="Montfort J."/>
            <person name="Robinson-Rechavi M."/>
            <person name="Bucao C."/>
            <person name="Bouchez O."/>
            <person name="Gislard M."/>
            <person name="Lluch J."/>
            <person name="Milhes M."/>
            <person name="Lampietro C."/>
            <person name="Lopez Roques C."/>
            <person name="Donnadieu C."/>
            <person name="Braasch I."/>
            <person name="Desvignes T."/>
            <person name="Postlethwait J."/>
            <person name="Bobe J."/>
            <person name="Guiguen Y."/>
            <person name="Dirks R."/>
        </authorList>
    </citation>
    <scope>NUCLEOTIDE SEQUENCE</scope>
    <source>
        <strain evidence="2">Tag_6206</strain>
        <tissue evidence="2">Liver</tissue>
    </source>
</reference>
<feature type="compositionally biased region" description="Basic and acidic residues" evidence="1">
    <location>
        <begin position="82"/>
        <end position="100"/>
    </location>
</feature>
<organism evidence="2 3">
    <name type="scientific">Anguilla anguilla</name>
    <name type="common">European freshwater eel</name>
    <name type="synonym">Muraena anguilla</name>
    <dbReference type="NCBI Taxonomy" id="7936"/>
    <lineage>
        <taxon>Eukaryota</taxon>
        <taxon>Metazoa</taxon>
        <taxon>Chordata</taxon>
        <taxon>Craniata</taxon>
        <taxon>Vertebrata</taxon>
        <taxon>Euteleostomi</taxon>
        <taxon>Actinopterygii</taxon>
        <taxon>Neopterygii</taxon>
        <taxon>Teleostei</taxon>
        <taxon>Anguilliformes</taxon>
        <taxon>Anguillidae</taxon>
        <taxon>Anguilla</taxon>
    </lineage>
</organism>
<proteinExistence type="predicted"/>
<dbReference type="EMBL" id="JAFIRN010000004">
    <property type="protein sequence ID" value="KAG5849952.1"/>
    <property type="molecule type" value="Genomic_DNA"/>
</dbReference>
<name>A0A9D3MLA3_ANGAN</name>